<comment type="caution">
    <text evidence="1">The sequence shown here is derived from an EMBL/GenBank/DDBJ whole genome shotgun (WGS) entry which is preliminary data.</text>
</comment>
<evidence type="ECO:0000313" key="2">
    <source>
        <dbReference type="EMBL" id="OXA95829.1"/>
    </source>
</evidence>
<evidence type="ECO:0000313" key="1">
    <source>
        <dbReference type="EMBL" id="KFF08884.1"/>
    </source>
</evidence>
<keyword evidence="4" id="KW-1185">Reference proteome</keyword>
<name>A0A085ZWS0_FLAHY</name>
<accession>A0A085ZWS0</accession>
<evidence type="ECO:0000313" key="4">
    <source>
        <dbReference type="Proteomes" id="UP000198424"/>
    </source>
</evidence>
<gene>
    <name evidence="2" type="ORF">B0A62_07555</name>
    <name evidence="1" type="ORF">IW20_23395</name>
</gene>
<proteinExistence type="predicted"/>
<protein>
    <submittedName>
        <fullName evidence="1">Uncharacterized protein</fullName>
    </submittedName>
</protein>
<sequence>MGVILSRGFGTMCKQITPNGLKTKNKEKEVFAKERSVLIEEEKSVLGHLLQESILECICIGSNNSVMNAVRNFF</sequence>
<dbReference type="EMBL" id="MUGY01000005">
    <property type="protein sequence ID" value="OXA95829.1"/>
    <property type="molecule type" value="Genomic_DNA"/>
</dbReference>
<dbReference type="EMBL" id="JPRM01000051">
    <property type="protein sequence ID" value="KFF08884.1"/>
    <property type="molecule type" value="Genomic_DNA"/>
</dbReference>
<dbReference type="Proteomes" id="UP000028712">
    <property type="component" value="Unassembled WGS sequence"/>
</dbReference>
<reference evidence="1 3" key="1">
    <citation type="submission" date="2014-07" db="EMBL/GenBank/DDBJ databases">
        <title>Genome of Flavobacterium hydatis DSM 2063.</title>
        <authorList>
            <person name="Pipes S.E."/>
            <person name="Stropko S.J."/>
            <person name="Newman J.D."/>
        </authorList>
    </citation>
    <scope>NUCLEOTIDE SEQUENCE [LARGE SCALE GENOMIC DNA]</scope>
    <source>
        <strain evidence="1 3">DSM 2063</strain>
    </source>
</reference>
<dbReference type="AlphaFoldDB" id="A0A085ZWS0"/>
<dbReference type="Proteomes" id="UP000198424">
    <property type="component" value="Unassembled WGS sequence"/>
</dbReference>
<organism evidence="1 3">
    <name type="scientific">Flavobacterium hydatis</name>
    <name type="common">Cytophaga aquatilis</name>
    <dbReference type="NCBI Taxonomy" id="991"/>
    <lineage>
        <taxon>Bacteria</taxon>
        <taxon>Pseudomonadati</taxon>
        <taxon>Bacteroidota</taxon>
        <taxon>Flavobacteriia</taxon>
        <taxon>Flavobacteriales</taxon>
        <taxon>Flavobacteriaceae</taxon>
        <taxon>Flavobacterium</taxon>
    </lineage>
</organism>
<dbReference type="STRING" id="991.IW20_23395"/>
<evidence type="ECO:0000313" key="3">
    <source>
        <dbReference type="Proteomes" id="UP000028712"/>
    </source>
</evidence>
<reference evidence="2 4" key="2">
    <citation type="submission" date="2016-11" db="EMBL/GenBank/DDBJ databases">
        <title>Whole genomes of Flavobacteriaceae.</title>
        <authorList>
            <person name="Stine C."/>
            <person name="Li C."/>
            <person name="Tadesse D."/>
        </authorList>
    </citation>
    <scope>NUCLEOTIDE SEQUENCE [LARGE SCALE GENOMIC DNA]</scope>
    <source>
        <strain evidence="2 4">ATCC 29551</strain>
    </source>
</reference>